<proteinExistence type="predicted"/>
<accession>A0A1M5FM90</accession>
<organism evidence="1 2">
    <name type="scientific">Desulfacinum infernum DSM 9756</name>
    <dbReference type="NCBI Taxonomy" id="1121391"/>
    <lineage>
        <taxon>Bacteria</taxon>
        <taxon>Pseudomonadati</taxon>
        <taxon>Thermodesulfobacteriota</taxon>
        <taxon>Syntrophobacteria</taxon>
        <taxon>Syntrophobacterales</taxon>
        <taxon>Syntrophobacteraceae</taxon>
        <taxon>Desulfacinum</taxon>
    </lineage>
</organism>
<protein>
    <submittedName>
        <fullName evidence="1">Uncharacterized protein</fullName>
    </submittedName>
</protein>
<dbReference type="EMBL" id="FQVB01000032">
    <property type="protein sequence ID" value="SHF92640.1"/>
    <property type="molecule type" value="Genomic_DNA"/>
</dbReference>
<dbReference type="AlphaFoldDB" id="A0A1M5FM90"/>
<reference evidence="2" key="1">
    <citation type="submission" date="2016-11" db="EMBL/GenBank/DDBJ databases">
        <authorList>
            <person name="Varghese N."/>
            <person name="Submissions S."/>
        </authorList>
    </citation>
    <scope>NUCLEOTIDE SEQUENCE [LARGE SCALE GENOMIC DNA]</scope>
    <source>
        <strain evidence="2">DSM 9756</strain>
    </source>
</reference>
<evidence type="ECO:0000313" key="2">
    <source>
        <dbReference type="Proteomes" id="UP000184076"/>
    </source>
</evidence>
<keyword evidence="2" id="KW-1185">Reference proteome</keyword>
<dbReference type="STRING" id="1121391.SAMN02745206_02922"/>
<evidence type="ECO:0000313" key="1">
    <source>
        <dbReference type="EMBL" id="SHF92640.1"/>
    </source>
</evidence>
<sequence length="59" mass="6365">MSPFFPLFSGGLKWTSLVPMRSRAGGGGPREAGGSGWVAEPPFLVWALQNNLYQTHLSC</sequence>
<name>A0A1M5FM90_9BACT</name>
<dbReference type="Proteomes" id="UP000184076">
    <property type="component" value="Unassembled WGS sequence"/>
</dbReference>
<gene>
    <name evidence="1" type="ORF">SAMN02745206_02922</name>
</gene>